<organism evidence="1 2">
    <name type="scientific">Scutellospora calospora</name>
    <dbReference type="NCBI Taxonomy" id="85575"/>
    <lineage>
        <taxon>Eukaryota</taxon>
        <taxon>Fungi</taxon>
        <taxon>Fungi incertae sedis</taxon>
        <taxon>Mucoromycota</taxon>
        <taxon>Glomeromycotina</taxon>
        <taxon>Glomeromycetes</taxon>
        <taxon>Diversisporales</taxon>
        <taxon>Gigasporaceae</taxon>
        <taxon>Scutellospora</taxon>
    </lineage>
</organism>
<accession>A0ACA9L8B5</accession>
<evidence type="ECO:0000313" key="1">
    <source>
        <dbReference type="EMBL" id="CAG8510370.1"/>
    </source>
</evidence>
<evidence type="ECO:0000313" key="2">
    <source>
        <dbReference type="Proteomes" id="UP000789860"/>
    </source>
</evidence>
<dbReference type="EMBL" id="CAJVPM010004196">
    <property type="protein sequence ID" value="CAG8510370.1"/>
    <property type="molecule type" value="Genomic_DNA"/>
</dbReference>
<dbReference type="Proteomes" id="UP000789860">
    <property type="component" value="Unassembled WGS sequence"/>
</dbReference>
<keyword evidence="2" id="KW-1185">Reference proteome</keyword>
<proteinExistence type="predicted"/>
<comment type="caution">
    <text evidence="1">The sequence shown here is derived from an EMBL/GenBank/DDBJ whole genome shotgun (WGS) entry which is preliminary data.</text>
</comment>
<sequence>MIDEFYTKIEWKTMVNILNDSKCKVQMKYRCYELFVTKYIFLTSTRPPEEAYNFSQNNGEDDSNKRNFRQFARRLDYVIKFDGCWDDYIKIRTMSISFMTTDVEGAKYIDQIVERGKMFTKEIDSKHFDEDGNVYWRRRFPDYMKKYLHNYPKCKKLYEYYKESEDYCNSLNKRKIDDINSDIEMNE</sequence>
<name>A0ACA9L8B5_9GLOM</name>
<protein>
    <submittedName>
        <fullName evidence="1">3232_t:CDS:1</fullName>
    </submittedName>
</protein>
<gene>
    <name evidence="1" type="ORF">SCALOS_LOCUS3631</name>
</gene>
<feature type="non-terminal residue" evidence="1">
    <location>
        <position position="187"/>
    </location>
</feature>
<reference evidence="1" key="1">
    <citation type="submission" date="2021-06" db="EMBL/GenBank/DDBJ databases">
        <authorList>
            <person name="Kallberg Y."/>
            <person name="Tangrot J."/>
            <person name="Rosling A."/>
        </authorList>
    </citation>
    <scope>NUCLEOTIDE SEQUENCE</scope>
    <source>
        <strain evidence="1">AU212A</strain>
    </source>
</reference>